<evidence type="ECO:0000256" key="3">
    <source>
        <dbReference type="ARBA" id="ARBA00022842"/>
    </source>
</evidence>
<comment type="caution">
    <text evidence="4">The sequence shown here is derived from an EMBL/GenBank/DDBJ whole genome shotgun (WGS) entry which is preliminary data.</text>
</comment>
<evidence type="ECO:0000313" key="5">
    <source>
        <dbReference type="Proteomes" id="UP001139559"/>
    </source>
</evidence>
<dbReference type="NCBIfam" id="TIGR01490">
    <property type="entry name" value="HAD-SF-IB-hyp1"/>
    <property type="match status" value="1"/>
</dbReference>
<protein>
    <submittedName>
        <fullName evidence="4">HAD-IB family hydrolase</fullName>
    </submittedName>
</protein>
<reference evidence="4" key="1">
    <citation type="submission" date="2021-11" db="EMBL/GenBank/DDBJ databases">
        <title>Vibrio ZSDE26 sp. nov. and Vibrio ZSDZ34 sp. nov., isolated from coastal seawater in Qingdao.</title>
        <authorList>
            <person name="Zhang P."/>
        </authorList>
    </citation>
    <scope>NUCLEOTIDE SEQUENCE</scope>
    <source>
        <strain evidence="4">ZSDE26</strain>
    </source>
</reference>
<dbReference type="GO" id="GO:0016787">
    <property type="term" value="F:hydrolase activity"/>
    <property type="evidence" value="ECO:0007669"/>
    <property type="project" value="UniProtKB-KW"/>
</dbReference>
<dbReference type="CDD" id="cd02612">
    <property type="entry name" value="HAD_PGPPase"/>
    <property type="match status" value="1"/>
</dbReference>
<keyword evidence="3" id="KW-0460">Magnesium</keyword>
<dbReference type="Proteomes" id="UP001139559">
    <property type="component" value="Unassembled WGS sequence"/>
</dbReference>
<dbReference type="AlphaFoldDB" id="A0A9X1XGM3"/>
<dbReference type="PANTHER" id="PTHR43344:SF13">
    <property type="entry name" value="PHOSPHATASE RV3661-RELATED"/>
    <property type="match status" value="1"/>
</dbReference>
<dbReference type="GO" id="GO:0046872">
    <property type="term" value="F:metal ion binding"/>
    <property type="evidence" value="ECO:0007669"/>
    <property type="project" value="UniProtKB-KW"/>
</dbReference>
<dbReference type="NCBIfam" id="TIGR01488">
    <property type="entry name" value="HAD-SF-IB"/>
    <property type="match status" value="1"/>
</dbReference>
<dbReference type="PANTHER" id="PTHR43344">
    <property type="entry name" value="PHOSPHOSERINE PHOSPHATASE"/>
    <property type="match status" value="1"/>
</dbReference>
<dbReference type="Gene3D" id="1.20.1440.100">
    <property type="entry name" value="SG protein - dephosphorylation function"/>
    <property type="match status" value="1"/>
</dbReference>
<accession>A0A9X1XGM3</accession>
<dbReference type="Gene3D" id="3.40.50.1000">
    <property type="entry name" value="HAD superfamily/HAD-like"/>
    <property type="match status" value="1"/>
</dbReference>
<keyword evidence="2 4" id="KW-0378">Hydrolase</keyword>
<dbReference type="SUPFAM" id="SSF56784">
    <property type="entry name" value="HAD-like"/>
    <property type="match status" value="1"/>
</dbReference>
<dbReference type="InterPro" id="IPR050582">
    <property type="entry name" value="HAD-like_SerB"/>
</dbReference>
<dbReference type="InterPro" id="IPR023214">
    <property type="entry name" value="HAD_sf"/>
</dbReference>
<dbReference type="Pfam" id="PF12710">
    <property type="entry name" value="HAD"/>
    <property type="match status" value="1"/>
</dbReference>
<keyword evidence="5" id="KW-1185">Reference proteome</keyword>
<dbReference type="InterPro" id="IPR036412">
    <property type="entry name" value="HAD-like_sf"/>
</dbReference>
<evidence type="ECO:0000313" key="4">
    <source>
        <dbReference type="EMBL" id="MCK6262722.1"/>
    </source>
</evidence>
<proteinExistence type="predicted"/>
<name>A0A9X1XGM3_9VIBR</name>
<evidence type="ECO:0000256" key="2">
    <source>
        <dbReference type="ARBA" id="ARBA00022801"/>
    </source>
</evidence>
<dbReference type="InterPro" id="IPR006385">
    <property type="entry name" value="HAD_hydro_SerB1"/>
</dbReference>
<keyword evidence="1" id="KW-0479">Metal-binding</keyword>
<dbReference type="EMBL" id="JAJHVV010000003">
    <property type="protein sequence ID" value="MCK6262722.1"/>
    <property type="molecule type" value="Genomic_DNA"/>
</dbReference>
<gene>
    <name evidence="4" type="ORF">KP803_05475</name>
</gene>
<evidence type="ECO:0000256" key="1">
    <source>
        <dbReference type="ARBA" id="ARBA00022723"/>
    </source>
</evidence>
<organism evidence="4 5">
    <name type="scientific">Vibrio amylolyticus</name>
    <dbReference type="NCBI Taxonomy" id="2847292"/>
    <lineage>
        <taxon>Bacteria</taxon>
        <taxon>Pseudomonadati</taxon>
        <taxon>Pseudomonadota</taxon>
        <taxon>Gammaproteobacteria</taxon>
        <taxon>Vibrionales</taxon>
        <taxon>Vibrionaceae</taxon>
        <taxon>Vibrio</taxon>
    </lineage>
</organism>
<sequence>MSQPLYVFDMDETLFAADCSMLWNAFLVEEGIATSESFLEEDKRLMALYSAGKMDMKDYLTFAMSPLSQVDIQEVKPLVKRCISEKIMPYFYPQAQTLLAQLKRDNIDTVIISATVNFIVAEVANHIGIDTAMGIDLVIKENRYTATIEGIPTYREGKVARLEQWLNQQEKPYDSIHFYTDSINDLPLCERADFAYLVNPCERLAQVSERPRWQTLNWTL</sequence>
<dbReference type="RefSeq" id="WP_248007835.1">
    <property type="nucleotide sequence ID" value="NZ_JAJHVV010000003.1"/>
</dbReference>